<proteinExistence type="predicted"/>
<keyword evidence="2" id="KW-0255">Endonuclease</keyword>
<evidence type="ECO:0000259" key="1">
    <source>
        <dbReference type="Pfam" id="PF03372"/>
    </source>
</evidence>
<accession>A0A9P7YJQ4</accession>
<dbReference type="AlphaFoldDB" id="A0A9P7YJQ4"/>
<reference evidence="2" key="1">
    <citation type="journal article" date="2021" name="IMA Fungus">
        <title>Genomic characterization of three marine fungi, including Emericellopsis atlantica sp. nov. with signatures of a generalist lifestyle and marine biomass degradation.</title>
        <authorList>
            <person name="Hagestad O.C."/>
            <person name="Hou L."/>
            <person name="Andersen J.H."/>
            <person name="Hansen E.H."/>
            <person name="Altermark B."/>
            <person name="Li C."/>
            <person name="Kuhnert E."/>
            <person name="Cox R.J."/>
            <person name="Crous P.W."/>
            <person name="Spatafora J.W."/>
            <person name="Lail K."/>
            <person name="Amirebrahimi M."/>
            <person name="Lipzen A."/>
            <person name="Pangilinan J."/>
            <person name="Andreopoulos W."/>
            <person name="Hayes R.D."/>
            <person name="Ng V."/>
            <person name="Grigoriev I.V."/>
            <person name="Jackson S.A."/>
            <person name="Sutton T.D.S."/>
            <person name="Dobson A.D.W."/>
            <person name="Rama T."/>
        </authorList>
    </citation>
    <scope>NUCLEOTIDE SEQUENCE</scope>
    <source>
        <strain evidence="2">TRa018bII</strain>
    </source>
</reference>
<dbReference type="GO" id="GO:0000175">
    <property type="term" value="F:3'-5'-RNA exonuclease activity"/>
    <property type="evidence" value="ECO:0007669"/>
    <property type="project" value="TreeGrafter"/>
</dbReference>
<dbReference type="EMBL" id="MU251445">
    <property type="protein sequence ID" value="KAG9234969.1"/>
    <property type="molecule type" value="Genomic_DNA"/>
</dbReference>
<name>A0A9P7YJQ4_9HELO</name>
<gene>
    <name evidence="2" type="ORF">BJ875DRAFT_460192</name>
</gene>
<dbReference type="CDD" id="cd09083">
    <property type="entry name" value="EEP-1"/>
    <property type="match status" value="1"/>
</dbReference>
<dbReference type="InterPro" id="IPR005135">
    <property type="entry name" value="Endo/exonuclease/phosphatase"/>
</dbReference>
<dbReference type="Pfam" id="PF03372">
    <property type="entry name" value="Exo_endo_phos"/>
    <property type="match status" value="1"/>
</dbReference>
<dbReference type="InterPro" id="IPR050410">
    <property type="entry name" value="CCR4/nocturin_mRNA_transcr"/>
</dbReference>
<evidence type="ECO:0000313" key="2">
    <source>
        <dbReference type="EMBL" id="KAG9234969.1"/>
    </source>
</evidence>
<protein>
    <submittedName>
        <fullName evidence="2">Endonuclease/exonuclease/phosphatase family protein-like protein</fullName>
    </submittedName>
</protein>
<comment type="caution">
    <text evidence="2">The sequence shown here is derived from an EMBL/GenBank/DDBJ whole genome shotgun (WGS) entry which is preliminary data.</text>
</comment>
<keyword evidence="2" id="KW-0540">Nuclease</keyword>
<keyword evidence="2" id="KW-0378">Hydrolase</keyword>
<dbReference type="Proteomes" id="UP000824998">
    <property type="component" value="Unassembled WGS sequence"/>
</dbReference>
<dbReference type="GO" id="GO:0004519">
    <property type="term" value="F:endonuclease activity"/>
    <property type="evidence" value="ECO:0007669"/>
    <property type="project" value="UniProtKB-KW"/>
</dbReference>
<sequence length="298" mass="33321">MVRSAPSSALTDHTTKQLADLRVITHNIRYATETPFKGEELWPIRRPKLCSQLVFNSIAIPTTFICLQEVLHLQLVDILESLNASSPQKEWECIGVGRDDGKQAGEYSPIFYRRTIWKLLEWKTVWLSETPTKPSKGWDAASIRIVTIGIFMHIHSGEHVLVMSTHFDDQGAKSRQESAKLILATIKSETETHKFSTVVLAGDFNSPPGDGAYQTMTGSQSNMVDTSTLVPEDQHYGNVLTFTSFGYVDNDPSRIDFIFLRKGDGVLCRTFAVLANRFDDGVYLSDHRAVVIDLQLGG</sequence>
<dbReference type="PANTHER" id="PTHR12121">
    <property type="entry name" value="CARBON CATABOLITE REPRESSOR PROTEIN 4"/>
    <property type="match status" value="1"/>
</dbReference>
<dbReference type="SUPFAM" id="SSF56219">
    <property type="entry name" value="DNase I-like"/>
    <property type="match status" value="1"/>
</dbReference>
<dbReference type="FunFam" id="3.60.10.10:FF:000101">
    <property type="entry name" value="Endonuclease/exonuclease/phosphatase family protein"/>
    <property type="match status" value="1"/>
</dbReference>
<dbReference type="PANTHER" id="PTHR12121:SF36">
    <property type="entry name" value="ENDONUCLEASE_EXONUCLEASE_PHOSPHATASE DOMAIN-CONTAINING PROTEIN"/>
    <property type="match status" value="1"/>
</dbReference>
<evidence type="ECO:0000313" key="3">
    <source>
        <dbReference type="Proteomes" id="UP000824998"/>
    </source>
</evidence>
<feature type="domain" description="Endonuclease/exonuclease/phosphatase" evidence="1">
    <location>
        <begin position="64"/>
        <end position="287"/>
    </location>
</feature>
<dbReference type="InterPro" id="IPR036691">
    <property type="entry name" value="Endo/exonu/phosph_ase_sf"/>
</dbReference>
<dbReference type="Gene3D" id="3.60.10.10">
    <property type="entry name" value="Endonuclease/exonuclease/phosphatase"/>
    <property type="match status" value="1"/>
</dbReference>
<organism evidence="2 3">
    <name type="scientific">Amylocarpus encephaloides</name>
    <dbReference type="NCBI Taxonomy" id="45428"/>
    <lineage>
        <taxon>Eukaryota</taxon>
        <taxon>Fungi</taxon>
        <taxon>Dikarya</taxon>
        <taxon>Ascomycota</taxon>
        <taxon>Pezizomycotina</taxon>
        <taxon>Leotiomycetes</taxon>
        <taxon>Helotiales</taxon>
        <taxon>Helotiales incertae sedis</taxon>
        <taxon>Amylocarpus</taxon>
    </lineage>
</organism>
<keyword evidence="3" id="KW-1185">Reference proteome</keyword>
<dbReference type="OrthoDB" id="276515at2759"/>